<keyword evidence="3" id="KW-1185">Reference proteome</keyword>
<reference evidence="2 3" key="1">
    <citation type="journal article" date="2013" name="Proc. Natl. Acad. Sci. U.S.A.">
        <title>The king cobra genome reveals dynamic gene evolution and adaptation in the snake venom system.</title>
        <authorList>
            <person name="Vonk F.J."/>
            <person name="Casewell N.R."/>
            <person name="Henkel C.V."/>
            <person name="Heimberg A.M."/>
            <person name="Jansen H.J."/>
            <person name="McCleary R.J."/>
            <person name="Kerkkamp H.M."/>
            <person name="Vos R.A."/>
            <person name="Guerreiro I."/>
            <person name="Calvete J.J."/>
            <person name="Wuster W."/>
            <person name="Woods A.E."/>
            <person name="Logan J.M."/>
            <person name="Harrison R.A."/>
            <person name="Castoe T.A."/>
            <person name="de Koning A.P."/>
            <person name="Pollock D.D."/>
            <person name="Yandell M."/>
            <person name="Calderon D."/>
            <person name="Renjifo C."/>
            <person name="Currier R.B."/>
            <person name="Salgado D."/>
            <person name="Pla D."/>
            <person name="Sanz L."/>
            <person name="Hyder A.S."/>
            <person name="Ribeiro J.M."/>
            <person name="Arntzen J.W."/>
            <person name="van den Thillart G.E."/>
            <person name="Boetzer M."/>
            <person name="Pirovano W."/>
            <person name="Dirks R.P."/>
            <person name="Spaink H.P."/>
            <person name="Duboule D."/>
            <person name="McGlinn E."/>
            <person name="Kini R.M."/>
            <person name="Richardson M.K."/>
        </authorList>
    </citation>
    <scope>NUCLEOTIDE SEQUENCE</scope>
    <source>
        <tissue evidence="2">Blood</tissue>
    </source>
</reference>
<name>V8NWB2_OPHHA</name>
<feature type="non-terminal residue" evidence="2">
    <location>
        <position position="1"/>
    </location>
</feature>
<dbReference type="Proteomes" id="UP000018936">
    <property type="component" value="Unassembled WGS sequence"/>
</dbReference>
<evidence type="ECO:0000313" key="2">
    <source>
        <dbReference type="EMBL" id="ETE66251.1"/>
    </source>
</evidence>
<feature type="region of interest" description="Disordered" evidence="1">
    <location>
        <begin position="1"/>
        <end position="28"/>
    </location>
</feature>
<dbReference type="EMBL" id="AZIM01001614">
    <property type="protein sequence ID" value="ETE66251.1"/>
    <property type="molecule type" value="Genomic_DNA"/>
</dbReference>
<proteinExistence type="predicted"/>
<feature type="compositionally biased region" description="Basic and acidic residues" evidence="1">
    <location>
        <begin position="1"/>
        <end position="11"/>
    </location>
</feature>
<comment type="caution">
    <text evidence="2">The sequence shown here is derived from an EMBL/GenBank/DDBJ whole genome shotgun (WGS) entry which is preliminary data.</text>
</comment>
<organism evidence="2 3">
    <name type="scientific">Ophiophagus hannah</name>
    <name type="common">King cobra</name>
    <name type="synonym">Naja hannah</name>
    <dbReference type="NCBI Taxonomy" id="8665"/>
    <lineage>
        <taxon>Eukaryota</taxon>
        <taxon>Metazoa</taxon>
        <taxon>Chordata</taxon>
        <taxon>Craniata</taxon>
        <taxon>Vertebrata</taxon>
        <taxon>Euteleostomi</taxon>
        <taxon>Lepidosauria</taxon>
        <taxon>Squamata</taxon>
        <taxon>Bifurcata</taxon>
        <taxon>Unidentata</taxon>
        <taxon>Episquamata</taxon>
        <taxon>Toxicofera</taxon>
        <taxon>Serpentes</taxon>
        <taxon>Colubroidea</taxon>
        <taxon>Elapidae</taxon>
        <taxon>Elapinae</taxon>
        <taxon>Ophiophagus</taxon>
    </lineage>
</organism>
<protein>
    <submittedName>
        <fullName evidence="2">Uncharacterized protein</fullName>
    </submittedName>
</protein>
<evidence type="ECO:0000256" key="1">
    <source>
        <dbReference type="SAM" id="MobiDB-lite"/>
    </source>
</evidence>
<feature type="region of interest" description="Disordered" evidence="1">
    <location>
        <begin position="56"/>
        <end position="83"/>
    </location>
</feature>
<accession>V8NWB2</accession>
<gene>
    <name evidence="2" type="ORF">L345_07971</name>
</gene>
<sequence length="162" mass="17717">MREGRERKKELSQTYDKSNGKLDPLPRNLQFAKKAQIGRKGVKLKACGPDSARGVLRSAPQGCPGNRKGQACGASASENRARGPRAALSKSIFVGRGFQEAYTTGTCNMSDIKLAMPPHHASHKPEVKHNPHVALNEIEFDTPAVDRGVQLMEENQLFLCSH</sequence>
<evidence type="ECO:0000313" key="3">
    <source>
        <dbReference type="Proteomes" id="UP000018936"/>
    </source>
</evidence>
<dbReference type="AlphaFoldDB" id="V8NWB2"/>